<organism evidence="2 3">
    <name type="scientific">Variibacter gotjawalensis</name>
    <dbReference type="NCBI Taxonomy" id="1333996"/>
    <lineage>
        <taxon>Bacteria</taxon>
        <taxon>Pseudomonadati</taxon>
        <taxon>Pseudomonadota</taxon>
        <taxon>Alphaproteobacteria</taxon>
        <taxon>Hyphomicrobiales</taxon>
        <taxon>Nitrobacteraceae</taxon>
        <taxon>Variibacter</taxon>
    </lineage>
</organism>
<dbReference type="AlphaFoldDB" id="A0A0S3PQC4"/>
<dbReference type="InterPro" id="IPR029058">
    <property type="entry name" value="AB_hydrolase_fold"/>
</dbReference>
<dbReference type="Proteomes" id="UP000236884">
    <property type="component" value="Chromosome"/>
</dbReference>
<dbReference type="KEGG" id="vgo:GJW-30_1_00638"/>
<name>A0A0S3PQC4_9BRAD</name>
<gene>
    <name evidence="2" type="ORF">GJW-30_1_00638</name>
</gene>
<reference evidence="2 3" key="1">
    <citation type="submission" date="2015-08" db="EMBL/GenBank/DDBJ databases">
        <title>Investigation of the bacterial diversity of lava forest soil.</title>
        <authorList>
            <person name="Lee J.S."/>
        </authorList>
    </citation>
    <scope>NUCLEOTIDE SEQUENCE [LARGE SCALE GENOMIC DNA]</scope>
    <source>
        <strain evidence="2 3">GJW-30</strain>
    </source>
</reference>
<dbReference type="InterPro" id="IPR053145">
    <property type="entry name" value="AB_hydrolase_Est10"/>
</dbReference>
<protein>
    <submittedName>
        <fullName evidence="2">Alpha/beta hydrolase family protein</fullName>
    </submittedName>
</protein>
<feature type="domain" description="Serine aminopeptidase S33" evidence="1">
    <location>
        <begin position="48"/>
        <end position="255"/>
    </location>
</feature>
<evidence type="ECO:0000259" key="1">
    <source>
        <dbReference type="Pfam" id="PF12146"/>
    </source>
</evidence>
<dbReference type="Pfam" id="PF12146">
    <property type="entry name" value="Hydrolase_4"/>
    <property type="match status" value="1"/>
</dbReference>
<dbReference type="Gene3D" id="3.40.50.1820">
    <property type="entry name" value="alpha/beta hydrolase"/>
    <property type="match status" value="1"/>
</dbReference>
<proteinExistence type="predicted"/>
<dbReference type="OrthoDB" id="9809549at2"/>
<keyword evidence="3" id="KW-1185">Reference proteome</keyword>
<evidence type="ECO:0000313" key="3">
    <source>
        <dbReference type="Proteomes" id="UP000236884"/>
    </source>
</evidence>
<dbReference type="InterPro" id="IPR022742">
    <property type="entry name" value="Hydrolase_4"/>
</dbReference>
<dbReference type="SUPFAM" id="SSF53474">
    <property type="entry name" value="alpha/beta-Hydrolases"/>
    <property type="match status" value="1"/>
</dbReference>
<evidence type="ECO:0000313" key="2">
    <source>
        <dbReference type="EMBL" id="BAT58122.1"/>
    </source>
</evidence>
<dbReference type="PANTHER" id="PTHR43265:SF1">
    <property type="entry name" value="ESTERASE ESTD"/>
    <property type="match status" value="1"/>
</dbReference>
<dbReference type="GO" id="GO:0052689">
    <property type="term" value="F:carboxylic ester hydrolase activity"/>
    <property type="evidence" value="ECO:0007669"/>
    <property type="project" value="TreeGrafter"/>
</dbReference>
<keyword evidence="2" id="KW-0378">Hydrolase</keyword>
<accession>A0A0S3PQC4</accession>
<dbReference type="RefSeq" id="WP_096351570.1">
    <property type="nucleotide sequence ID" value="NZ_AP014946.1"/>
</dbReference>
<sequence>MTQAIVEEPWACEHLSGTLTRPQGDIERSPIALIIAGSGPTPRDGPFGLYREISASLARAGIPSVRYDKRGIGQSKLVVGGEAELTFEHFVADATLAAQSLAARDDVSYVYIIGHSEGALIATLVAQRMKLGGIALLAAAGRKLDVVLHQQLTDQPLPPEQETLRQQALKFLARLSAGKRIEKVPPEQNGLFRPSVQPFLLSLFAIDPVAELKKLKLPILLVRGKSDIQVSADDLQVLSDAAPDARVVSLPRINHIFQDAPEDLADRQAQMASYQAGGSFSPEMIRAIVTFIKGTSV</sequence>
<dbReference type="EMBL" id="AP014946">
    <property type="protein sequence ID" value="BAT58122.1"/>
    <property type="molecule type" value="Genomic_DNA"/>
</dbReference>
<dbReference type="PANTHER" id="PTHR43265">
    <property type="entry name" value="ESTERASE ESTD"/>
    <property type="match status" value="1"/>
</dbReference>